<dbReference type="SUPFAM" id="SSF53448">
    <property type="entry name" value="Nucleotide-diphospho-sugar transferases"/>
    <property type="match status" value="1"/>
</dbReference>
<dbReference type="AlphaFoldDB" id="A0A0M2GXD9"/>
<keyword evidence="4 11" id="KW-0808">Transferase</keyword>
<dbReference type="PANTHER" id="PTHR43646:SF2">
    <property type="entry name" value="GLYCOSYLTRANSFERASE 2-LIKE DOMAIN-CONTAINING PROTEIN"/>
    <property type="match status" value="1"/>
</dbReference>
<evidence type="ECO:0000256" key="9">
    <source>
        <dbReference type="ARBA" id="ARBA00040345"/>
    </source>
</evidence>
<comment type="pathway">
    <text evidence="7">Carotenoid biosynthesis; staphyloxanthin biosynthesis; staphyloxanthin from farnesyl diphosphate: step 4/5.</text>
</comment>
<keyword evidence="12" id="KW-1185">Reference proteome</keyword>
<keyword evidence="2" id="KW-1003">Cell membrane</keyword>
<dbReference type="PANTHER" id="PTHR43646">
    <property type="entry name" value="GLYCOSYLTRANSFERASE"/>
    <property type="match status" value="1"/>
</dbReference>
<evidence type="ECO:0000256" key="4">
    <source>
        <dbReference type="ARBA" id="ARBA00022679"/>
    </source>
</evidence>
<feature type="domain" description="Glycosyltransferase 2-like" evidence="10">
    <location>
        <begin position="11"/>
        <end position="146"/>
    </location>
</feature>
<evidence type="ECO:0000313" key="12">
    <source>
        <dbReference type="Proteomes" id="UP000033956"/>
    </source>
</evidence>
<reference evidence="11 12" key="1">
    <citation type="submission" date="2015-02" db="EMBL/GenBank/DDBJ databases">
        <title>Draft genome sequences of ten Microbacterium spp. with emphasis on heavy metal contaminated environments.</title>
        <authorList>
            <person name="Corretto E."/>
        </authorList>
    </citation>
    <scope>NUCLEOTIDE SEQUENCE [LARGE SCALE GENOMIC DNA]</scope>
    <source>
        <strain evidence="11 12">DSM 12510</strain>
    </source>
</reference>
<comment type="function">
    <text evidence="6">Catalyzes the glycosylation of 4,4'-diaponeurosporenoate, i.e. the esterification of glucose at the C1'' position with the carboxyl group of 4,4'-diaponeurosporenic acid, to form glycosyl-4,4'-diaponeurosporenoate. This is a step in the biosynthesis of staphyloxanthin, an orange pigment present in most staphylococci strains.</text>
</comment>
<name>A0A0M2GXD9_9MICO</name>
<keyword evidence="3" id="KW-0328">Glycosyltransferase</keyword>
<evidence type="ECO:0000256" key="3">
    <source>
        <dbReference type="ARBA" id="ARBA00022676"/>
    </source>
</evidence>
<dbReference type="Pfam" id="PF00535">
    <property type="entry name" value="Glycos_transf_2"/>
    <property type="match status" value="1"/>
</dbReference>
<evidence type="ECO:0000256" key="6">
    <source>
        <dbReference type="ARBA" id="ARBA00037281"/>
    </source>
</evidence>
<accession>A0A0M2GXD9</accession>
<dbReference type="OrthoDB" id="9777873at2"/>
<proteinExistence type="inferred from homology"/>
<dbReference type="InterPro" id="IPR001173">
    <property type="entry name" value="Glyco_trans_2-like"/>
</dbReference>
<dbReference type="GO" id="GO:0005886">
    <property type="term" value="C:plasma membrane"/>
    <property type="evidence" value="ECO:0007669"/>
    <property type="project" value="UniProtKB-SubCell"/>
</dbReference>
<evidence type="ECO:0000256" key="5">
    <source>
        <dbReference type="ARBA" id="ARBA00023136"/>
    </source>
</evidence>
<protein>
    <recommendedName>
        <fullName evidence="9">4,4'-diaponeurosporenoate glycosyltransferase</fullName>
    </recommendedName>
</protein>
<evidence type="ECO:0000256" key="1">
    <source>
        <dbReference type="ARBA" id="ARBA00004236"/>
    </source>
</evidence>
<dbReference type="InterPro" id="IPR029044">
    <property type="entry name" value="Nucleotide-diphossugar_trans"/>
</dbReference>
<evidence type="ECO:0000256" key="2">
    <source>
        <dbReference type="ARBA" id="ARBA00022475"/>
    </source>
</evidence>
<dbReference type="PATRIC" id="fig|92835.4.peg.2456"/>
<comment type="caution">
    <text evidence="11">The sequence shown here is derived from an EMBL/GenBank/DDBJ whole genome shotgun (WGS) entry which is preliminary data.</text>
</comment>
<sequence>MSTRALAAVAVVVPVHNERALLARCLDSLEAAVAESPVPCVVRIVLDRCSDGSAEIAARHPFPVVRIEANSVGLARRAGVDAALATLAALPAERVWIANTDADSVVPRGWVRVHRDLADRGADVVLGTVRPDFDDLSAAHRRHWLRRHTRGAPEGKTYGANLGVRASAYRAVGGFGDRALGEDVQLVEACRSRGAVVVASDDAEVVTSGRIVGRAPGGYADFLRVTAESLASGAT</sequence>
<comment type="similarity">
    <text evidence="8">Belongs to the glycosyltransferase 2 family. CrtQ subfamily.</text>
</comment>
<gene>
    <name evidence="11" type="ORF">RS81_02424</name>
</gene>
<organism evidence="11 12">
    <name type="scientific">Microbacterium terrae</name>
    <dbReference type="NCBI Taxonomy" id="69369"/>
    <lineage>
        <taxon>Bacteria</taxon>
        <taxon>Bacillati</taxon>
        <taxon>Actinomycetota</taxon>
        <taxon>Actinomycetes</taxon>
        <taxon>Micrococcales</taxon>
        <taxon>Microbacteriaceae</taxon>
        <taxon>Microbacterium</taxon>
    </lineage>
</organism>
<comment type="subcellular location">
    <subcellularLocation>
        <location evidence="1">Cell membrane</location>
    </subcellularLocation>
</comment>
<dbReference type="Gene3D" id="3.90.550.10">
    <property type="entry name" value="Spore Coat Polysaccharide Biosynthesis Protein SpsA, Chain A"/>
    <property type="match status" value="1"/>
</dbReference>
<dbReference type="RefSeq" id="WP_045276350.1">
    <property type="nucleotide sequence ID" value="NZ_BAAAUP010000002.1"/>
</dbReference>
<keyword evidence="5" id="KW-0472">Membrane</keyword>
<evidence type="ECO:0000256" key="7">
    <source>
        <dbReference type="ARBA" id="ARBA00037904"/>
    </source>
</evidence>
<evidence type="ECO:0000259" key="10">
    <source>
        <dbReference type="Pfam" id="PF00535"/>
    </source>
</evidence>
<dbReference type="Proteomes" id="UP000033956">
    <property type="component" value="Unassembled WGS sequence"/>
</dbReference>
<evidence type="ECO:0000313" key="11">
    <source>
        <dbReference type="EMBL" id="KJL38629.1"/>
    </source>
</evidence>
<dbReference type="GO" id="GO:0016757">
    <property type="term" value="F:glycosyltransferase activity"/>
    <property type="evidence" value="ECO:0007669"/>
    <property type="project" value="UniProtKB-KW"/>
</dbReference>
<dbReference type="EMBL" id="JYIZ01000054">
    <property type="protein sequence ID" value="KJL38629.1"/>
    <property type="molecule type" value="Genomic_DNA"/>
</dbReference>
<evidence type="ECO:0000256" key="8">
    <source>
        <dbReference type="ARBA" id="ARBA00038120"/>
    </source>
</evidence>
<dbReference type="STRING" id="92835.RS81_02424"/>